<dbReference type="HOGENOM" id="CLU_2727157_0_0_1"/>
<dbReference type="PaxDb" id="4113-PGSC0003DMT400079762"/>
<organism evidence="1 2">
    <name type="scientific">Solanum tuberosum</name>
    <name type="common">Potato</name>
    <dbReference type="NCBI Taxonomy" id="4113"/>
    <lineage>
        <taxon>Eukaryota</taxon>
        <taxon>Viridiplantae</taxon>
        <taxon>Streptophyta</taxon>
        <taxon>Embryophyta</taxon>
        <taxon>Tracheophyta</taxon>
        <taxon>Spermatophyta</taxon>
        <taxon>Magnoliopsida</taxon>
        <taxon>eudicotyledons</taxon>
        <taxon>Gunneridae</taxon>
        <taxon>Pentapetalae</taxon>
        <taxon>asterids</taxon>
        <taxon>lamiids</taxon>
        <taxon>Solanales</taxon>
        <taxon>Solanaceae</taxon>
        <taxon>Solanoideae</taxon>
        <taxon>Solaneae</taxon>
        <taxon>Solanum</taxon>
    </lineage>
</organism>
<dbReference type="InParanoid" id="M1D2E2"/>
<proteinExistence type="predicted"/>
<reference evidence="2" key="1">
    <citation type="journal article" date="2011" name="Nature">
        <title>Genome sequence and analysis of the tuber crop potato.</title>
        <authorList>
            <consortium name="The Potato Genome Sequencing Consortium"/>
        </authorList>
    </citation>
    <scope>NUCLEOTIDE SEQUENCE [LARGE SCALE GENOMIC DNA]</scope>
    <source>
        <strain evidence="2">cv. DM1-3 516 R44</strain>
    </source>
</reference>
<name>M1D2E2_SOLTU</name>
<dbReference type="AlphaFoldDB" id="M1D2E2"/>
<protein>
    <submittedName>
        <fullName evidence="1">Uncharacterized protein</fullName>
    </submittedName>
</protein>
<evidence type="ECO:0000313" key="2">
    <source>
        <dbReference type="Proteomes" id="UP000011115"/>
    </source>
</evidence>
<dbReference type="Proteomes" id="UP000011115">
    <property type="component" value="Unassembled WGS sequence"/>
</dbReference>
<dbReference type="EnsemblPlants" id="PGSC0003DMT400079762">
    <property type="protein sequence ID" value="PGSC0003DMT400079762"/>
    <property type="gene ID" value="PGSC0003DMG400031060"/>
</dbReference>
<sequence>MVKEIHCHEFSSKLSLARFAGLIKETNLLLLLSFSFLLKQMHATNVILTIYFYLLRFLKSTFLANFLTSNEP</sequence>
<accession>M1D2E2</accession>
<reference evidence="1" key="2">
    <citation type="submission" date="2015-06" db="UniProtKB">
        <authorList>
            <consortium name="EnsemblPlants"/>
        </authorList>
    </citation>
    <scope>IDENTIFICATION</scope>
    <source>
        <strain evidence="1">DM1-3 516 R44</strain>
    </source>
</reference>
<evidence type="ECO:0000313" key="1">
    <source>
        <dbReference type="EnsemblPlants" id="PGSC0003DMT400079762"/>
    </source>
</evidence>
<keyword evidence="2" id="KW-1185">Reference proteome</keyword>
<dbReference type="Gramene" id="PGSC0003DMT400079762">
    <property type="protein sequence ID" value="PGSC0003DMT400079762"/>
    <property type="gene ID" value="PGSC0003DMG400031060"/>
</dbReference>